<dbReference type="CDD" id="cd01948">
    <property type="entry name" value="EAL"/>
    <property type="match status" value="1"/>
</dbReference>
<dbReference type="InterPro" id="IPR000014">
    <property type="entry name" value="PAS"/>
</dbReference>
<dbReference type="PROSITE" id="PS50883">
    <property type="entry name" value="EAL"/>
    <property type="match status" value="1"/>
</dbReference>
<dbReference type="SUPFAM" id="SSF55073">
    <property type="entry name" value="Nucleotide cyclase"/>
    <property type="match status" value="1"/>
</dbReference>
<organism evidence="4">
    <name type="scientific">Leptospirillum ferriphilum</name>
    <dbReference type="NCBI Taxonomy" id="178606"/>
    <lineage>
        <taxon>Bacteria</taxon>
        <taxon>Pseudomonadati</taxon>
        <taxon>Nitrospirota</taxon>
        <taxon>Nitrospiria</taxon>
        <taxon>Nitrospirales</taxon>
        <taxon>Nitrospiraceae</taxon>
        <taxon>Leptospirillum</taxon>
    </lineage>
</organism>
<dbReference type="InterPro" id="IPR000700">
    <property type="entry name" value="PAS-assoc_C"/>
</dbReference>
<protein>
    <submittedName>
        <fullName evidence="4">EAL domain-containing protein</fullName>
    </submittedName>
</protein>
<feature type="domain" description="EAL" evidence="2">
    <location>
        <begin position="642"/>
        <end position="896"/>
    </location>
</feature>
<dbReference type="EMBL" id="DTMM01000013">
    <property type="protein sequence ID" value="HFT92477.1"/>
    <property type="molecule type" value="Genomic_DNA"/>
</dbReference>
<dbReference type="InterPro" id="IPR029787">
    <property type="entry name" value="Nucleotide_cyclase"/>
</dbReference>
<sequence length="899" mass="101325">MARVILPVDTAGHQNDNDTGKTFFPAMVKSGPVVPWEILMAAPDSPLSGEDFRNFFEQGPEAIILADPDTLVICEVNWSFLGLLGFPSRSEMIGKSLFLFSPGHETELRAAVSSLSQSESPSLTVRRMFMNAKGQSFPVECSLSVSHLPGGRDVLVGHVRDLTREWEVEKLNRIYVELDRQILAGEDLESLMGVVVDRLVNEFGFALSYISVPEKDGTIRYLVIRSDDPLCARLLEEETRSLTWNSTPGNQRVSSKVLLSRKAAFVITEDVRDSPMRDWYLKQGIDASLVIPLLGESEDNLPWGTMTISVRDRQSFPEYRHQLFLEFSERLRVAFAHYEEHKRIRLFREAMESGRAPSLIANPDGTIAWFNRAFAEMARMDPAKISGAGLGSFFPFSEFPRKNPTLPTSMGQDETVSEEWFGITGDGDSFLAEVLVSAILDDRLKLTHFLVQMKDITSEREKEKEIYRLAHQDPLTGLLNRNGFMHQFRQELDKAAQSGRLLALGFLDLDGFKELNDTLGHAAGDQFLEKIGRRMSEMVEGKGILGRIGGDEFVLLITEKDGIPDFVRIFSHLLEQVSRPVNLEEGQFQTTVSVGVAIYPRDADSVEELLRKADLTMYYAKARGKNTIRFFEAVIEQDVREWYEKGTALRQAIVRKEFELYFQPQVDIRDNRLVGAEALIRWNRPNQGVMLPASFIPLAEETGLIHPVGDWVLEEGLSLLARWVENDFPPCNLAINISARQFHSDGFWSDIESRMDRFPGAASRLSLELTESLLMGDPALSAGRISALRSRGVTFVVDDFGTGYSSLSYLTRLPVDAIKIPQAFVLRMKESVRDRKMVEIIASMAQNLDLTLIGEGAETPVELRMLRDLGCFVIQGFAISRPLSVAEFEEYLRRDRSRH</sequence>
<gene>
    <name evidence="4" type="ORF">ENX03_00775</name>
</gene>
<evidence type="ECO:0000313" key="4">
    <source>
        <dbReference type="EMBL" id="HFT92477.1"/>
    </source>
</evidence>
<dbReference type="SMART" id="SM00052">
    <property type="entry name" value="EAL"/>
    <property type="match status" value="1"/>
</dbReference>
<dbReference type="Gene3D" id="3.30.450.20">
    <property type="entry name" value="PAS domain"/>
    <property type="match status" value="2"/>
</dbReference>
<dbReference type="Pfam" id="PF00563">
    <property type="entry name" value="EAL"/>
    <property type="match status" value="1"/>
</dbReference>
<dbReference type="PANTHER" id="PTHR44757">
    <property type="entry name" value="DIGUANYLATE CYCLASE DGCP"/>
    <property type="match status" value="1"/>
</dbReference>
<dbReference type="InterPro" id="IPR035965">
    <property type="entry name" value="PAS-like_dom_sf"/>
</dbReference>
<dbReference type="Pfam" id="PF13426">
    <property type="entry name" value="PAS_9"/>
    <property type="match status" value="2"/>
</dbReference>
<dbReference type="CDD" id="cd01949">
    <property type="entry name" value="GGDEF"/>
    <property type="match status" value="1"/>
</dbReference>
<proteinExistence type="predicted"/>
<dbReference type="InterPro" id="IPR035919">
    <property type="entry name" value="EAL_sf"/>
</dbReference>
<dbReference type="InterPro" id="IPR043128">
    <property type="entry name" value="Rev_trsase/Diguanyl_cyclase"/>
</dbReference>
<evidence type="ECO:0000259" key="1">
    <source>
        <dbReference type="PROSITE" id="PS50113"/>
    </source>
</evidence>
<evidence type="ECO:0000259" key="3">
    <source>
        <dbReference type="PROSITE" id="PS50887"/>
    </source>
</evidence>
<dbReference type="Gene3D" id="3.20.20.450">
    <property type="entry name" value="EAL domain"/>
    <property type="match status" value="1"/>
</dbReference>
<dbReference type="InterPro" id="IPR001633">
    <property type="entry name" value="EAL_dom"/>
</dbReference>
<dbReference type="Gene3D" id="3.30.70.270">
    <property type="match status" value="1"/>
</dbReference>
<accession>A0A7C3R3D2</accession>
<comment type="caution">
    <text evidence="4">The sequence shown here is derived from an EMBL/GenBank/DDBJ whole genome shotgun (WGS) entry which is preliminary data.</text>
</comment>
<dbReference type="InterPro" id="IPR000160">
    <property type="entry name" value="GGDEF_dom"/>
</dbReference>
<dbReference type="InterPro" id="IPR052155">
    <property type="entry name" value="Biofilm_reg_signaling"/>
</dbReference>
<dbReference type="SUPFAM" id="SSF141868">
    <property type="entry name" value="EAL domain-like"/>
    <property type="match status" value="1"/>
</dbReference>
<dbReference type="Pfam" id="PF00990">
    <property type="entry name" value="GGDEF"/>
    <property type="match status" value="1"/>
</dbReference>
<dbReference type="CDD" id="cd00130">
    <property type="entry name" value="PAS"/>
    <property type="match status" value="1"/>
</dbReference>
<dbReference type="PROSITE" id="PS50887">
    <property type="entry name" value="GGDEF"/>
    <property type="match status" value="1"/>
</dbReference>
<dbReference type="PROSITE" id="PS50113">
    <property type="entry name" value="PAC"/>
    <property type="match status" value="1"/>
</dbReference>
<dbReference type="InterPro" id="IPR029016">
    <property type="entry name" value="GAF-like_dom_sf"/>
</dbReference>
<reference evidence="4" key="1">
    <citation type="journal article" date="2020" name="mSystems">
        <title>Genome- and Community-Level Interaction Insights into Carbon Utilization and Element Cycling Functions of Hydrothermarchaeota in Hydrothermal Sediment.</title>
        <authorList>
            <person name="Zhou Z."/>
            <person name="Liu Y."/>
            <person name="Xu W."/>
            <person name="Pan J."/>
            <person name="Luo Z.H."/>
            <person name="Li M."/>
        </authorList>
    </citation>
    <scope>NUCLEOTIDE SEQUENCE [LARGE SCALE GENOMIC DNA]</scope>
    <source>
        <strain evidence="4">SpSt-902</strain>
    </source>
</reference>
<dbReference type="NCBIfam" id="TIGR00229">
    <property type="entry name" value="sensory_box"/>
    <property type="match status" value="2"/>
</dbReference>
<dbReference type="SUPFAM" id="SSF55785">
    <property type="entry name" value="PYP-like sensor domain (PAS domain)"/>
    <property type="match status" value="2"/>
</dbReference>
<dbReference type="Gene3D" id="3.30.450.40">
    <property type="match status" value="1"/>
</dbReference>
<dbReference type="SMART" id="SM00267">
    <property type="entry name" value="GGDEF"/>
    <property type="match status" value="1"/>
</dbReference>
<dbReference type="AlphaFoldDB" id="A0A7C3R3D2"/>
<feature type="domain" description="PAC" evidence="1">
    <location>
        <begin position="416"/>
        <end position="468"/>
    </location>
</feature>
<feature type="domain" description="GGDEF" evidence="3">
    <location>
        <begin position="500"/>
        <end position="633"/>
    </location>
</feature>
<dbReference type="SUPFAM" id="SSF55781">
    <property type="entry name" value="GAF domain-like"/>
    <property type="match status" value="1"/>
</dbReference>
<evidence type="ECO:0000259" key="2">
    <source>
        <dbReference type="PROSITE" id="PS50883"/>
    </source>
</evidence>
<dbReference type="PANTHER" id="PTHR44757:SF2">
    <property type="entry name" value="BIOFILM ARCHITECTURE MAINTENANCE PROTEIN MBAA"/>
    <property type="match status" value="1"/>
</dbReference>
<dbReference type="SMART" id="SM00091">
    <property type="entry name" value="PAS"/>
    <property type="match status" value="2"/>
</dbReference>
<name>A0A7C3R3D2_9BACT</name>
<dbReference type="NCBIfam" id="TIGR00254">
    <property type="entry name" value="GGDEF"/>
    <property type="match status" value="1"/>
</dbReference>